<gene>
    <name evidence="1" type="ORF">B0T10DRAFT_245162</name>
</gene>
<dbReference type="EMBL" id="JAGPYM010000005">
    <property type="protein sequence ID" value="KAH6894217.1"/>
    <property type="molecule type" value="Genomic_DNA"/>
</dbReference>
<evidence type="ECO:0000313" key="1">
    <source>
        <dbReference type="EMBL" id="KAH6894217.1"/>
    </source>
</evidence>
<name>A0A9P8W8N7_9HYPO</name>
<accession>A0A9P8W8N7</accession>
<dbReference type="OrthoDB" id="1577640at2759"/>
<dbReference type="Proteomes" id="UP000777438">
    <property type="component" value="Unassembled WGS sequence"/>
</dbReference>
<organism evidence="1 2">
    <name type="scientific">Thelonectria olida</name>
    <dbReference type="NCBI Taxonomy" id="1576542"/>
    <lineage>
        <taxon>Eukaryota</taxon>
        <taxon>Fungi</taxon>
        <taxon>Dikarya</taxon>
        <taxon>Ascomycota</taxon>
        <taxon>Pezizomycotina</taxon>
        <taxon>Sordariomycetes</taxon>
        <taxon>Hypocreomycetidae</taxon>
        <taxon>Hypocreales</taxon>
        <taxon>Nectriaceae</taxon>
        <taxon>Thelonectria</taxon>
    </lineage>
</organism>
<reference evidence="1 2" key="1">
    <citation type="journal article" date="2021" name="Nat. Commun.">
        <title>Genetic determinants of endophytism in the Arabidopsis root mycobiome.</title>
        <authorList>
            <person name="Mesny F."/>
            <person name="Miyauchi S."/>
            <person name="Thiergart T."/>
            <person name="Pickel B."/>
            <person name="Atanasova L."/>
            <person name="Karlsson M."/>
            <person name="Huettel B."/>
            <person name="Barry K.W."/>
            <person name="Haridas S."/>
            <person name="Chen C."/>
            <person name="Bauer D."/>
            <person name="Andreopoulos W."/>
            <person name="Pangilinan J."/>
            <person name="LaButti K."/>
            <person name="Riley R."/>
            <person name="Lipzen A."/>
            <person name="Clum A."/>
            <person name="Drula E."/>
            <person name="Henrissat B."/>
            <person name="Kohler A."/>
            <person name="Grigoriev I.V."/>
            <person name="Martin F.M."/>
            <person name="Hacquard S."/>
        </authorList>
    </citation>
    <scope>NUCLEOTIDE SEQUENCE [LARGE SCALE GENOMIC DNA]</scope>
    <source>
        <strain evidence="1 2">MPI-CAGE-CH-0241</strain>
    </source>
</reference>
<evidence type="ECO:0000313" key="2">
    <source>
        <dbReference type="Proteomes" id="UP000777438"/>
    </source>
</evidence>
<dbReference type="AlphaFoldDB" id="A0A9P8W8N7"/>
<keyword evidence="2" id="KW-1185">Reference proteome</keyword>
<proteinExistence type="predicted"/>
<protein>
    <submittedName>
        <fullName evidence="1">Uncharacterized protein</fullName>
    </submittedName>
</protein>
<comment type="caution">
    <text evidence="1">The sequence shown here is derived from an EMBL/GenBank/DDBJ whole genome shotgun (WGS) entry which is preliminary data.</text>
</comment>
<sequence>MNPTPSTTHESTAHVDVTLLAIKPPLPNRRPRTAQDTNNAEVQVPPLIAGALVAAFATALADGLDNELLTHYYLPEQRVRVNIDRVLDRLLSDFTNELWDELWQFYSDSNPDSASQVRRLFDGPVCQLFLILQGPETPRCVLDKLGPGISRRGITWSSTATGIDLPVALQLLCSYWDRQFPARSPRGSPEEIARSLHNYITTGTSAKNLIARIREVLISPHYVQMHLMESAVWDILLKRRFIPPKDGFHIIQFKFECQLFGPLEGIGDPQLVSMGSLPAITGTANDCIYTTVSEYTWRQWPECGPLLLGCIEEAVQQASTSCREGNSFTGMSLWDGSDGKGADCPSLRLLHLEIEDGSIRLSVSAWTHTMIEILQQMAWTCAALSASPFPGISECAVELSDWTYQDDSIYVDCSLSHRPVPEGDGADWLKQLQGAAIASGFPFSHHRQQQPRHIS</sequence>